<evidence type="ECO:0000256" key="2">
    <source>
        <dbReference type="ARBA" id="ARBA00022801"/>
    </source>
</evidence>
<evidence type="ECO:0000256" key="4">
    <source>
        <dbReference type="RuleBase" id="RU361187"/>
    </source>
</evidence>
<dbReference type="Pfam" id="PF17851">
    <property type="entry name" value="GH43_C2"/>
    <property type="match status" value="1"/>
</dbReference>
<evidence type="ECO:0000256" key="3">
    <source>
        <dbReference type="ARBA" id="ARBA00023295"/>
    </source>
</evidence>
<dbReference type="PANTHER" id="PTHR42812:SF5">
    <property type="entry name" value="ENDO-ARABINASE"/>
    <property type="match status" value="1"/>
</dbReference>
<dbReference type="SUPFAM" id="SSF75005">
    <property type="entry name" value="Arabinanase/levansucrase/invertase"/>
    <property type="match status" value="1"/>
</dbReference>
<protein>
    <submittedName>
        <fullName evidence="5">Uncharacterized protein</fullName>
    </submittedName>
</protein>
<keyword evidence="6" id="KW-1185">Reference proteome</keyword>
<reference evidence="5 6" key="1">
    <citation type="submission" date="2017-08" db="EMBL/GenBank/DDBJ databases">
        <title>The complete genome sequence of Maribacter sp. B1, isolated from deep-sea sediment.</title>
        <authorList>
            <person name="Wu Y.-H."/>
            <person name="Cheng H."/>
            <person name="Xu X.-W."/>
        </authorList>
    </citation>
    <scope>NUCLEOTIDE SEQUENCE [LARGE SCALE GENOMIC DNA]</scope>
    <source>
        <strain evidence="5 6">B1</strain>
    </source>
</reference>
<dbReference type="RefSeq" id="WP_094998549.1">
    <property type="nucleotide sequence ID" value="NZ_BMJL01000005.1"/>
</dbReference>
<dbReference type="SUPFAM" id="SSF49899">
    <property type="entry name" value="Concanavalin A-like lectins/glucanases"/>
    <property type="match status" value="1"/>
</dbReference>
<dbReference type="EMBL" id="CP022957">
    <property type="protein sequence ID" value="ASV31964.1"/>
    <property type="molecule type" value="Genomic_DNA"/>
</dbReference>
<dbReference type="AlphaFoldDB" id="A0A223V988"/>
<dbReference type="InterPro" id="IPR006710">
    <property type="entry name" value="Glyco_hydro_43"/>
</dbReference>
<name>A0A223V988_9FLAO</name>
<sequence length="512" mass="57786">MSFRTNGFHILSIVLICLPLLGFSQTNFEQIQVISGELPDPSVIEVDGVYYATGTTGDWAPVYPIYKSTDLYHWEHIGAVFDTNPDWTMGSFWAPELFYENGTFYCYYTARGTDGISKIGVATTTDITQGFIDKGVLIDWGEEAIDAYVYREDKSLYITWKAYGLTPDKPIQILGSQLSDDGLKLMGEHFEIVTAEDDTWEKGGIEGQAIIKHGDFLYMLYSGNACCGKNCDYMVGVARAKSMEGPWEKYDQNPLLKGNSMWKCPGHGTAVQFNEDWFYLYHAYNTKGFPKLGRAALLSQMYWDENGWPYFKVEPSLVEGNRLEQNITDDFEGNELGRHWKFNVKNSPFNARVGNGTLTITETQPDNTNNTGAVLCVIPDDSEFEITTKVINKNSALKGIVLYTTKNHSLGLGTRDNQVILWKVEEGKYTELDSKENLEKMNNVWLKAELKDDTGIRLSYSVDGQNWEGFDALDGNNLAWWSSGMKAGLQIKKDNKSGDDNGVFDYFSIQYN</sequence>
<accession>A0A223V988</accession>
<gene>
    <name evidence="5" type="ORF">CJ263_18050</name>
</gene>
<keyword evidence="2 4" id="KW-0378">Hydrolase</keyword>
<dbReference type="Gene3D" id="2.60.120.200">
    <property type="match status" value="1"/>
</dbReference>
<dbReference type="GO" id="GO:0004553">
    <property type="term" value="F:hydrolase activity, hydrolyzing O-glycosyl compounds"/>
    <property type="evidence" value="ECO:0007669"/>
    <property type="project" value="InterPro"/>
</dbReference>
<dbReference type="Pfam" id="PF04616">
    <property type="entry name" value="Glyco_hydro_43"/>
    <property type="match status" value="1"/>
</dbReference>
<evidence type="ECO:0000313" key="6">
    <source>
        <dbReference type="Proteomes" id="UP000215244"/>
    </source>
</evidence>
<keyword evidence="3 4" id="KW-0326">Glycosidase</keyword>
<dbReference type="GO" id="GO:0005975">
    <property type="term" value="P:carbohydrate metabolic process"/>
    <property type="evidence" value="ECO:0007669"/>
    <property type="project" value="InterPro"/>
</dbReference>
<dbReference type="PANTHER" id="PTHR42812">
    <property type="entry name" value="BETA-XYLOSIDASE"/>
    <property type="match status" value="1"/>
</dbReference>
<dbReference type="OrthoDB" id="9801455at2"/>
<comment type="similarity">
    <text evidence="1 4">Belongs to the glycosyl hydrolase 43 family.</text>
</comment>
<dbReference type="Gene3D" id="2.115.10.20">
    <property type="entry name" value="Glycosyl hydrolase domain, family 43"/>
    <property type="match status" value="1"/>
</dbReference>
<dbReference type="InterPro" id="IPR041542">
    <property type="entry name" value="GH43_C2"/>
</dbReference>
<dbReference type="KEGG" id="marb:CJ263_18050"/>
<dbReference type="Proteomes" id="UP000215244">
    <property type="component" value="Chromosome"/>
</dbReference>
<dbReference type="InterPro" id="IPR051795">
    <property type="entry name" value="Glycosyl_Hydrlase_43"/>
</dbReference>
<organism evidence="5 6">
    <name type="scientific">Maribacter cobaltidurans</name>
    <dbReference type="NCBI Taxonomy" id="1178778"/>
    <lineage>
        <taxon>Bacteria</taxon>
        <taxon>Pseudomonadati</taxon>
        <taxon>Bacteroidota</taxon>
        <taxon>Flavobacteriia</taxon>
        <taxon>Flavobacteriales</taxon>
        <taxon>Flavobacteriaceae</taxon>
        <taxon>Maribacter</taxon>
    </lineage>
</organism>
<dbReference type="InterPro" id="IPR023296">
    <property type="entry name" value="Glyco_hydro_beta-prop_sf"/>
</dbReference>
<dbReference type="CDD" id="cd08999">
    <property type="entry name" value="GH43_ABN-like"/>
    <property type="match status" value="1"/>
</dbReference>
<evidence type="ECO:0000256" key="1">
    <source>
        <dbReference type="ARBA" id="ARBA00009865"/>
    </source>
</evidence>
<evidence type="ECO:0000313" key="5">
    <source>
        <dbReference type="EMBL" id="ASV31964.1"/>
    </source>
</evidence>
<dbReference type="InterPro" id="IPR013320">
    <property type="entry name" value="ConA-like_dom_sf"/>
</dbReference>
<proteinExistence type="inferred from homology"/>